<dbReference type="SUPFAM" id="SSF53474">
    <property type="entry name" value="alpha/beta-Hydrolases"/>
    <property type="match status" value="1"/>
</dbReference>
<evidence type="ECO:0000313" key="2">
    <source>
        <dbReference type="EMBL" id="GAA5047701.1"/>
    </source>
</evidence>
<evidence type="ECO:0000313" key="3">
    <source>
        <dbReference type="Proteomes" id="UP001501729"/>
    </source>
</evidence>
<comment type="caution">
    <text evidence="2">The sequence shown here is derived from an EMBL/GenBank/DDBJ whole genome shotgun (WGS) entry which is preliminary data.</text>
</comment>
<feature type="compositionally biased region" description="Acidic residues" evidence="1">
    <location>
        <begin position="65"/>
        <end position="74"/>
    </location>
</feature>
<dbReference type="GeneID" id="68612455"/>
<evidence type="ECO:0000256" key="1">
    <source>
        <dbReference type="SAM" id="MobiDB-lite"/>
    </source>
</evidence>
<protein>
    <recommendedName>
        <fullName evidence="4">Alpha/beta hydrolase</fullName>
    </recommendedName>
</protein>
<feature type="region of interest" description="Disordered" evidence="1">
    <location>
        <begin position="20"/>
        <end position="104"/>
    </location>
</feature>
<feature type="compositionally biased region" description="Low complexity" evidence="1">
    <location>
        <begin position="33"/>
        <end position="51"/>
    </location>
</feature>
<gene>
    <name evidence="2" type="ORF">GCM10025751_18620</name>
</gene>
<dbReference type="AlphaFoldDB" id="A0AAV3UFG6"/>
<dbReference type="EMBL" id="BAABKX010000001">
    <property type="protein sequence ID" value="GAA5047701.1"/>
    <property type="molecule type" value="Genomic_DNA"/>
</dbReference>
<feature type="compositionally biased region" description="Gly residues" evidence="1">
    <location>
        <begin position="94"/>
        <end position="104"/>
    </location>
</feature>
<dbReference type="InterPro" id="IPR029058">
    <property type="entry name" value="AB_hydrolase_fold"/>
</dbReference>
<dbReference type="Proteomes" id="UP001501729">
    <property type="component" value="Unassembled WGS sequence"/>
</dbReference>
<dbReference type="RefSeq" id="WP_227776619.1">
    <property type="nucleotide sequence ID" value="NZ_BAABKX010000001.1"/>
</dbReference>
<evidence type="ECO:0008006" key="4">
    <source>
        <dbReference type="Google" id="ProtNLM"/>
    </source>
</evidence>
<sequence>MTQTPTRRRLLRAVGAATAVSLAGCSSDDDDGTTTGQGATNGTTDSATRGATTGGGTETETAGETTDETTESTPEETTKEETSKDTTTGTEPPEGGGNVQFGTSGGATVRGTLLGDGSCGIVFAHDSGFDRGGWNPQMKTFAGKGYTCLAIDLNLDDESTTPEYVLAAVRYLRQRVGVENVVLVGAGAGANAVVRANAQAGSGTINGTLVLAPGKNADVASRMQGWKLFVVSSGDENQYVQTTKQMHQNASNPKRHEKVTGGAHGQQVFEANKNEMKSLLGGLLSTVCG</sequence>
<accession>A0AAV3UFG6</accession>
<organism evidence="2 3">
    <name type="scientific">Haladaptatus pallidirubidus</name>
    <dbReference type="NCBI Taxonomy" id="1008152"/>
    <lineage>
        <taxon>Archaea</taxon>
        <taxon>Methanobacteriati</taxon>
        <taxon>Methanobacteriota</taxon>
        <taxon>Stenosarchaea group</taxon>
        <taxon>Halobacteria</taxon>
        <taxon>Halobacteriales</taxon>
        <taxon>Haladaptataceae</taxon>
        <taxon>Haladaptatus</taxon>
    </lineage>
</organism>
<reference evidence="2 3" key="1">
    <citation type="journal article" date="2019" name="Int. J. Syst. Evol. Microbiol.">
        <title>The Global Catalogue of Microorganisms (GCM) 10K type strain sequencing project: providing services to taxonomists for standard genome sequencing and annotation.</title>
        <authorList>
            <consortium name="The Broad Institute Genomics Platform"/>
            <consortium name="The Broad Institute Genome Sequencing Center for Infectious Disease"/>
            <person name="Wu L."/>
            <person name="Ma J."/>
        </authorList>
    </citation>
    <scope>NUCLEOTIDE SEQUENCE [LARGE SCALE GENOMIC DNA]</scope>
    <source>
        <strain evidence="2 3">JCM 17504</strain>
    </source>
</reference>
<keyword evidence="3" id="KW-1185">Reference proteome</keyword>
<proteinExistence type="predicted"/>
<dbReference type="PROSITE" id="PS51318">
    <property type="entry name" value="TAT"/>
    <property type="match status" value="1"/>
</dbReference>
<dbReference type="InterPro" id="IPR006311">
    <property type="entry name" value="TAT_signal"/>
</dbReference>
<dbReference type="PROSITE" id="PS51257">
    <property type="entry name" value="PROKAR_LIPOPROTEIN"/>
    <property type="match status" value="1"/>
</dbReference>
<name>A0AAV3UFG6_9EURY</name>
<dbReference type="Gene3D" id="3.40.50.1820">
    <property type="entry name" value="alpha/beta hydrolase"/>
    <property type="match status" value="1"/>
</dbReference>